<keyword evidence="3" id="KW-0067">ATP-binding</keyword>
<sequence>MAGVTEIEGFLLGVDLGTSHTVAMLRHPDGRTRPLLFDGKPLLPSAVFRDTAGRLHVGADALRLGHAEPARIEPHPKRRVDDGEVLLGDGPAVPVPDLLAALLTAVSREAVAITGHLPPAVLTHPAAWGEPRRAVLTDALDRAGWPAGTRLLPEPVAAARYFADVLRRPVPAGASLAVFDFGGGTLDVAVVRNEGPSRFTVTASGGADDLGGLDLDAALVDHLGKSLSAAEPEAWRALTDPVTLAQWRARRQFWEDVRGAKEMLSRSAFAPVPVPGVEHAVHLTRAELEAAADPLVRRGVAETAAVLAAAGLSASDLAGLFLVGGSSRVPLVARLLHSELGIAPTVLEQPELPVAEGAILASVGAPPARFTPDSTPPITDTKADAAAPPTHDTAPAAPAPAPAPAPTPAAPAPREPAEQTDERLRAAPVDPWATGEAAALAAGHPSAPHSPPPYSTSPQTSAPPHQGTPRPNSAPPHQTAAPYSALPHQAAPHSAPHAAGTPPWQPPTPPASGAQPKRPKRRLVYAVVAAAVAVLVAAGGVLTWAFWPDHPALDYRPLSEPQRIAPTVPVTADWSDAAIYGSRAYFASSDTTSGAVGVVAIDFDATKPAWSSSAEIGRAPRWRSMTALPVGLALFTDVDSATSTRRMVVIGAERGTKLWERTLGSDDVVHFAGGNAVIADRAGKRLLGLRLADGVQRWAQPDPASTLSLDTNVVAVTTPKDLAGPATVFGRPYEPDLADDPRVVQIAADRSARVIHADTGKVLTTRQNVAGPQDEVVAHHGRLVVLQPEDQRVVAYQLEGFGEPSVLYTPQAQNSRMKDLVPCGDDRVCFGEEVAFDGDTAAVVALDVAERKRVWRRPLADVDALVPVGEAVLASSTSGEMTLIDAAGRKVWTHAGEAARLDGGNVLEFSKPLSRSPSDHAVSGRHLGDQAVPLGSFRDIRTDTCAWNTERLACVAEKDFVLQTFAG</sequence>
<dbReference type="InterPro" id="IPR015943">
    <property type="entry name" value="WD40/YVTN_repeat-like_dom_sf"/>
</dbReference>
<protein>
    <recommendedName>
        <fullName evidence="10">Heat shock protein 70</fullName>
    </recommendedName>
</protein>
<dbReference type="InterPro" id="IPR018181">
    <property type="entry name" value="Heat_shock_70_CS"/>
</dbReference>
<evidence type="ECO:0000256" key="2">
    <source>
        <dbReference type="ARBA" id="ARBA00022741"/>
    </source>
</evidence>
<feature type="compositionally biased region" description="Low complexity" evidence="6">
    <location>
        <begin position="437"/>
        <end position="447"/>
    </location>
</feature>
<accession>A0A919MWZ0</accession>
<dbReference type="SUPFAM" id="SSF53067">
    <property type="entry name" value="Actin-like ATPase domain"/>
    <property type="match status" value="2"/>
</dbReference>
<evidence type="ECO:0000256" key="7">
    <source>
        <dbReference type="SAM" id="Phobius"/>
    </source>
</evidence>
<comment type="similarity">
    <text evidence="1">Belongs to the heat shock protein 70 family.</text>
</comment>
<dbReference type="AlphaFoldDB" id="A0A919MWZ0"/>
<feature type="region of interest" description="Disordered" evidence="6">
    <location>
        <begin position="366"/>
        <end position="424"/>
    </location>
</feature>
<evidence type="ECO:0000256" key="1">
    <source>
        <dbReference type="ARBA" id="ARBA00007381"/>
    </source>
</evidence>
<comment type="caution">
    <text evidence="8">The sequence shown here is derived from an EMBL/GenBank/DDBJ whole genome shotgun (WGS) entry which is preliminary data.</text>
</comment>
<keyword evidence="9" id="KW-1185">Reference proteome</keyword>
<evidence type="ECO:0000313" key="9">
    <source>
        <dbReference type="Proteomes" id="UP000636960"/>
    </source>
</evidence>
<dbReference type="Proteomes" id="UP000636960">
    <property type="component" value="Unassembled WGS sequence"/>
</dbReference>
<evidence type="ECO:0000313" key="8">
    <source>
        <dbReference type="EMBL" id="GIE97974.1"/>
    </source>
</evidence>
<dbReference type="GO" id="GO:0005524">
    <property type="term" value="F:ATP binding"/>
    <property type="evidence" value="ECO:0007669"/>
    <property type="project" value="UniProtKB-KW"/>
</dbReference>
<feature type="compositionally biased region" description="Pro residues" evidence="6">
    <location>
        <begin position="397"/>
        <end position="414"/>
    </location>
</feature>
<dbReference type="EMBL" id="BOMV01000059">
    <property type="protein sequence ID" value="GIE97974.1"/>
    <property type="molecule type" value="Genomic_DNA"/>
</dbReference>
<feature type="compositionally biased region" description="Low complexity" evidence="6">
    <location>
        <begin position="376"/>
        <end position="396"/>
    </location>
</feature>
<dbReference type="PANTHER" id="PTHR42749">
    <property type="entry name" value="CELL SHAPE-DETERMINING PROTEIN MREB"/>
    <property type="match status" value="1"/>
</dbReference>
<keyword evidence="4" id="KW-0346">Stress response</keyword>
<dbReference type="InterPro" id="IPR011047">
    <property type="entry name" value="Quinoprotein_ADH-like_sf"/>
</dbReference>
<reference evidence="8" key="1">
    <citation type="submission" date="2021-01" db="EMBL/GenBank/DDBJ databases">
        <title>Whole genome shotgun sequence of Actinoplanes rishiriensis NBRC 108556.</title>
        <authorList>
            <person name="Komaki H."/>
            <person name="Tamura T."/>
        </authorList>
    </citation>
    <scope>NUCLEOTIDE SEQUENCE</scope>
    <source>
        <strain evidence="8">NBRC 108556</strain>
    </source>
</reference>
<keyword evidence="7" id="KW-0812">Transmembrane</keyword>
<organism evidence="8 9">
    <name type="scientific">Paractinoplanes rishiriensis</name>
    <dbReference type="NCBI Taxonomy" id="1050105"/>
    <lineage>
        <taxon>Bacteria</taxon>
        <taxon>Bacillati</taxon>
        <taxon>Actinomycetota</taxon>
        <taxon>Actinomycetes</taxon>
        <taxon>Micromonosporales</taxon>
        <taxon>Micromonosporaceae</taxon>
        <taxon>Paractinoplanes</taxon>
    </lineage>
</organism>
<evidence type="ECO:0000256" key="4">
    <source>
        <dbReference type="ARBA" id="ARBA00023016"/>
    </source>
</evidence>
<feature type="region of interest" description="Disordered" evidence="6">
    <location>
        <begin position="437"/>
        <end position="517"/>
    </location>
</feature>
<keyword evidence="2" id="KW-0547">Nucleotide-binding</keyword>
<dbReference type="GO" id="GO:0140662">
    <property type="term" value="F:ATP-dependent protein folding chaperone"/>
    <property type="evidence" value="ECO:0007669"/>
    <property type="project" value="InterPro"/>
</dbReference>
<keyword evidence="5" id="KW-0143">Chaperone</keyword>
<dbReference type="Pfam" id="PF00012">
    <property type="entry name" value="HSP70"/>
    <property type="match status" value="1"/>
</dbReference>
<keyword evidence="7" id="KW-1133">Transmembrane helix</keyword>
<dbReference type="PROSITE" id="PS01036">
    <property type="entry name" value="HSP70_3"/>
    <property type="match status" value="1"/>
</dbReference>
<name>A0A919MWZ0_9ACTN</name>
<dbReference type="SUPFAM" id="SSF50998">
    <property type="entry name" value="Quinoprotein alcohol dehydrogenase-like"/>
    <property type="match status" value="1"/>
</dbReference>
<dbReference type="InterPro" id="IPR043129">
    <property type="entry name" value="ATPase_NBD"/>
</dbReference>
<gene>
    <name evidence="8" type="ORF">Ari01nite_54390</name>
</gene>
<dbReference type="PANTHER" id="PTHR42749:SF1">
    <property type="entry name" value="CELL SHAPE-DETERMINING PROTEIN MREB"/>
    <property type="match status" value="1"/>
</dbReference>
<evidence type="ECO:0000256" key="3">
    <source>
        <dbReference type="ARBA" id="ARBA00022840"/>
    </source>
</evidence>
<dbReference type="Gene3D" id="2.130.10.10">
    <property type="entry name" value="YVTN repeat-like/Quinoprotein amine dehydrogenase"/>
    <property type="match status" value="1"/>
</dbReference>
<evidence type="ECO:0000256" key="5">
    <source>
        <dbReference type="ARBA" id="ARBA00023186"/>
    </source>
</evidence>
<feature type="compositionally biased region" description="Low complexity" evidence="6">
    <location>
        <begin position="485"/>
        <end position="502"/>
    </location>
</feature>
<dbReference type="Gene3D" id="3.90.640.10">
    <property type="entry name" value="Actin, Chain A, domain 4"/>
    <property type="match status" value="1"/>
</dbReference>
<keyword evidence="7" id="KW-0472">Membrane</keyword>
<evidence type="ECO:0008006" key="10">
    <source>
        <dbReference type="Google" id="ProtNLM"/>
    </source>
</evidence>
<feature type="transmembrane region" description="Helical" evidence="7">
    <location>
        <begin position="523"/>
        <end position="547"/>
    </location>
</feature>
<evidence type="ECO:0000256" key="6">
    <source>
        <dbReference type="SAM" id="MobiDB-lite"/>
    </source>
</evidence>
<proteinExistence type="inferred from homology"/>
<feature type="compositionally biased region" description="Basic and acidic residues" evidence="6">
    <location>
        <begin position="415"/>
        <end position="424"/>
    </location>
</feature>
<dbReference type="Gene3D" id="3.30.420.40">
    <property type="match status" value="2"/>
</dbReference>
<dbReference type="InterPro" id="IPR013126">
    <property type="entry name" value="Hsp_70_fam"/>
</dbReference>
<dbReference type="PRINTS" id="PR01217">
    <property type="entry name" value="PRICHEXTENSN"/>
</dbReference>